<dbReference type="Gene3D" id="2.60.120.260">
    <property type="entry name" value="Galactose-binding domain-like"/>
    <property type="match status" value="1"/>
</dbReference>
<feature type="compositionally biased region" description="Low complexity" evidence="6">
    <location>
        <begin position="360"/>
        <end position="371"/>
    </location>
</feature>
<feature type="compositionally biased region" description="Low complexity" evidence="6">
    <location>
        <begin position="290"/>
        <end position="303"/>
    </location>
</feature>
<evidence type="ECO:0000256" key="6">
    <source>
        <dbReference type="SAM" id="MobiDB-lite"/>
    </source>
</evidence>
<dbReference type="PROSITE" id="PS00022">
    <property type="entry name" value="EGF_1"/>
    <property type="match status" value="10"/>
</dbReference>
<accession>A0A0G4H672</accession>
<organism evidence="8">
    <name type="scientific">Chromera velia CCMP2878</name>
    <dbReference type="NCBI Taxonomy" id="1169474"/>
    <lineage>
        <taxon>Eukaryota</taxon>
        <taxon>Sar</taxon>
        <taxon>Alveolata</taxon>
        <taxon>Colpodellida</taxon>
        <taxon>Chromeraceae</taxon>
        <taxon>Chromera</taxon>
    </lineage>
</organism>
<keyword evidence="3 5" id="KW-1015">Disulfide bond</keyword>
<feature type="region of interest" description="Disordered" evidence="6">
    <location>
        <begin position="81"/>
        <end position="109"/>
    </location>
</feature>
<comment type="caution">
    <text evidence="5">Lacks conserved residue(s) required for the propagation of feature annotation.</text>
</comment>
<dbReference type="PROSITE" id="PS01186">
    <property type="entry name" value="EGF_2"/>
    <property type="match status" value="8"/>
</dbReference>
<evidence type="ECO:0000256" key="1">
    <source>
        <dbReference type="ARBA" id="ARBA00022536"/>
    </source>
</evidence>
<feature type="region of interest" description="Disordered" evidence="6">
    <location>
        <begin position="35"/>
        <end position="66"/>
    </location>
</feature>
<feature type="compositionally biased region" description="Polar residues" evidence="6">
    <location>
        <begin position="304"/>
        <end position="314"/>
    </location>
</feature>
<feature type="domain" description="EGF-like" evidence="7">
    <location>
        <begin position="443"/>
        <end position="481"/>
    </location>
</feature>
<evidence type="ECO:0000256" key="3">
    <source>
        <dbReference type="ARBA" id="ARBA00023157"/>
    </source>
</evidence>
<dbReference type="Gene3D" id="2.10.25.10">
    <property type="entry name" value="Laminin"/>
    <property type="match status" value="8"/>
</dbReference>
<feature type="disulfide bond" evidence="5">
    <location>
        <begin position="387"/>
        <end position="397"/>
    </location>
</feature>
<dbReference type="VEuPathDB" id="CryptoDB:Cvel_24778"/>
<reference evidence="8" key="1">
    <citation type="submission" date="2014-11" db="EMBL/GenBank/DDBJ databases">
        <authorList>
            <person name="Otto D Thomas"/>
            <person name="Naeem Raeece"/>
        </authorList>
    </citation>
    <scope>NUCLEOTIDE SEQUENCE</scope>
</reference>
<dbReference type="FunFam" id="2.10.25.10:FF:000001">
    <property type="entry name" value="Tenascin C"/>
    <property type="match status" value="1"/>
</dbReference>
<feature type="disulfide bond" evidence="5">
    <location>
        <begin position="956"/>
        <end position="965"/>
    </location>
</feature>
<feature type="disulfide bond" evidence="5">
    <location>
        <begin position="938"/>
        <end position="948"/>
    </location>
</feature>
<feature type="domain" description="EGF-like" evidence="7">
    <location>
        <begin position="934"/>
        <end position="966"/>
    </location>
</feature>
<feature type="compositionally biased region" description="Basic and acidic residues" evidence="6">
    <location>
        <begin position="254"/>
        <end position="263"/>
    </location>
</feature>
<dbReference type="PANTHER" id="PTHR11219">
    <property type="entry name" value="TENEURIN AND N-ACETYLGLUCOSAMINE-1-PHOSPHODIESTER ALPHA-N-ACETYLGLUCOSAMINIDASE"/>
    <property type="match status" value="1"/>
</dbReference>
<evidence type="ECO:0000259" key="7">
    <source>
        <dbReference type="PROSITE" id="PS50026"/>
    </source>
</evidence>
<dbReference type="PRINTS" id="PR00011">
    <property type="entry name" value="EGFLAMININ"/>
</dbReference>
<feature type="region of interest" description="Disordered" evidence="6">
    <location>
        <begin position="1094"/>
        <end position="1256"/>
    </location>
</feature>
<dbReference type="InterPro" id="IPR000742">
    <property type="entry name" value="EGF"/>
</dbReference>
<feature type="region of interest" description="Disordered" evidence="6">
    <location>
        <begin position="1289"/>
        <end position="1343"/>
    </location>
</feature>
<feature type="disulfide bond" evidence="5">
    <location>
        <begin position="452"/>
        <end position="469"/>
    </location>
</feature>
<feature type="compositionally biased region" description="Basic and acidic residues" evidence="6">
    <location>
        <begin position="270"/>
        <end position="285"/>
    </location>
</feature>
<proteinExistence type="predicted"/>
<evidence type="ECO:0000256" key="2">
    <source>
        <dbReference type="ARBA" id="ARBA00022737"/>
    </source>
</evidence>
<feature type="compositionally biased region" description="Basic and acidic residues" evidence="6">
    <location>
        <begin position="565"/>
        <end position="576"/>
    </location>
</feature>
<protein>
    <recommendedName>
        <fullName evidence="7">EGF-like domain-containing protein</fullName>
    </recommendedName>
</protein>
<dbReference type="SMART" id="SM00181">
    <property type="entry name" value="EGF"/>
    <property type="match status" value="13"/>
</dbReference>
<dbReference type="Pfam" id="PF23106">
    <property type="entry name" value="EGF_Teneurin"/>
    <property type="match status" value="1"/>
</dbReference>
<feature type="region of interest" description="Disordered" evidence="6">
    <location>
        <begin position="203"/>
        <end position="225"/>
    </location>
</feature>
<keyword evidence="1 5" id="KW-0245">EGF-like domain</keyword>
<dbReference type="SUPFAM" id="SSF57196">
    <property type="entry name" value="EGF/Laminin"/>
    <property type="match status" value="1"/>
</dbReference>
<feature type="domain" description="EGF-like" evidence="7">
    <location>
        <begin position="664"/>
        <end position="698"/>
    </location>
</feature>
<dbReference type="PANTHER" id="PTHR11219:SF69">
    <property type="entry name" value="TENEURIN-A"/>
    <property type="match status" value="1"/>
</dbReference>
<feature type="compositionally biased region" description="Low complexity" evidence="6">
    <location>
        <begin position="100"/>
        <end position="109"/>
    </location>
</feature>
<feature type="domain" description="EGF-like" evidence="7">
    <location>
        <begin position="383"/>
        <end position="415"/>
    </location>
</feature>
<feature type="region of interest" description="Disordered" evidence="6">
    <location>
        <begin position="254"/>
        <end position="371"/>
    </location>
</feature>
<evidence type="ECO:0000256" key="4">
    <source>
        <dbReference type="ARBA" id="ARBA00023180"/>
    </source>
</evidence>
<dbReference type="Gene3D" id="2.170.300.10">
    <property type="entry name" value="Tie2 ligand-binding domain superfamily"/>
    <property type="match status" value="1"/>
</dbReference>
<feature type="compositionally biased region" description="Polar residues" evidence="6">
    <location>
        <begin position="1332"/>
        <end position="1343"/>
    </location>
</feature>
<feature type="disulfide bond" evidence="5">
    <location>
        <begin position="881"/>
        <end position="890"/>
    </location>
</feature>
<feature type="domain" description="EGF-like" evidence="7">
    <location>
        <begin position="855"/>
        <end position="891"/>
    </location>
</feature>
<feature type="region of interest" description="Disordered" evidence="6">
    <location>
        <begin position="135"/>
        <end position="154"/>
    </location>
</feature>
<feature type="region of interest" description="Disordered" evidence="6">
    <location>
        <begin position="1051"/>
        <end position="1081"/>
    </location>
</feature>
<feature type="region of interest" description="Disordered" evidence="6">
    <location>
        <begin position="538"/>
        <end position="588"/>
    </location>
</feature>
<sequence>MKHGECGEDGKCVCHVGWHGSDCGVLASLSEGVVGQDSAEGGHHAHHGGQTGGGGSSHEDQLPTPSTDSLKIALQSLVADELERASSGDGQKGEEGPGESSSASSLSSFFSKDSQGGLMELWGLAEKVRQLISGEDPKGKFSSTESKERKRQRAEFAQHVTEEMATLLDDSGGTETGGQSTSHDVQSAARDIRGAIDMIADALDTSDNEDAPLSHKDKEAGGGVPASVFKPVAVLLTRVQAVLAIREDLQADSGHKNTDETVKIKANGKQGDRREEDTKQQEEGVNHIQASSAKSTASLSSTTEPPSAQQSGNPTPSPESLSPSSSPSVSPPLDLDSPSPSPAPVSPSAPLPRLRKGTGTPTAEPTTAPSAADNAAKALDLQRAAACPDSCSGHGQCGAGGSCTCDSGWYGDNCGLNRAVCPDNCSGHGDCKGGVCSCYKGWTGMRCDYMACPGDGTCSSRGQCILGQCVCKSDFIGEECEAVRCPSDCSGNGYCEKGVCVCDSGYAGDGCELMSTEGAGLTTDAKAARAVVDLTPAGPVEGMKSAASKSGEEGENTAVSADPQKSSESDESKEGAGSETGGGKVISGKLRVPASMDPRVLETLRPIDLGGCLDDCSGHGNCRGGFCVCDPGFSGASCAEECPNKCSGAGTCVEGACLCNHGWSGADCSIQQCCNQRGSCEQAGECRCFEGWTGSECELPSSCGGGLSNGGFLPPCSGNGWCEFDPAAAGGGVAKCRCHEGWAGAKCEHRDIPCVPQCQDDHGECDRDTGTCKCKLGWLGADCSVEQKRCPKDCSGKGLCFAGKCACSPGWDGESCEAPVAWLNPKCVEGAPDVFRVLHQDGQTATGTPAVSVWKAGKVPRAICSGNGKCSGVGEEASCDCFAGWQGEFCKEPALQCVVSTISGIQCGGHGKCNTYTGICSCDQHWGGPDGACDVPICPENCNGHGDCQEGGECVCFTGYLGATCAEPSTTTTRMPPFPSIPPVPVSPPMQIPTPVPTLPPTPAPTAPPPPLPCPDDCSGFGWCKPSEGTCYCADGSVGGNCAHLIPTTSPSPSLEIPSDSDQTGTTPPLLDSGMEAPTVSPLDLSLTVPSASADSASVIHEHQQGDDDSSGGQILAAAAPSDSADTDSSDEEESGSQSQLSAMSQSDDPPPLPVPLSLSRPRKRTASPLVLLPESEGRRRQSGRGSVRSALGSLEQFYLDQGREMKEEEKGDTAKKGPNAQGKGEKAIASPNLLPNGPAPSPSKPHHASPLSELETLLIKAQKAQGGGTVEREEEKLVESVHVHAQSAIKSSSVSVTTTTAPSATTTTAKAAVTTAPPTTTTTPPLYVSPSDFNSPDTLTFT</sequence>
<keyword evidence="2" id="KW-0677">Repeat</keyword>
<dbReference type="PROSITE" id="PS50026">
    <property type="entry name" value="EGF_3"/>
    <property type="match status" value="5"/>
</dbReference>
<name>A0A0G4H672_9ALVE</name>
<evidence type="ECO:0000313" key="8">
    <source>
        <dbReference type="EMBL" id="CEM39088.1"/>
    </source>
</evidence>
<dbReference type="EMBL" id="CDMZ01001904">
    <property type="protein sequence ID" value="CEM39088.1"/>
    <property type="molecule type" value="Genomic_DNA"/>
</dbReference>
<keyword evidence="4" id="KW-0325">Glycoprotein</keyword>
<feature type="compositionally biased region" description="Pro residues" evidence="6">
    <location>
        <begin position="339"/>
        <end position="350"/>
    </location>
</feature>
<feature type="disulfide bond" evidence="5">
    <location>
        <begin position="471"/>
        <end position="480"/>
    </location>
</feature>
<evidence type="ECO:0000256" key="5">
    <source>
        <dbReference type="PROSITE-ProRule" id="PRU00076"/>
    </source>
</evidence>
<feature type="compositionally biased region" description="Basic and acidic residues" evidence="6">
    <location>
        <begin position="1202"/>
        <end position="1216"/>
    </location>
</feature>
<feature type="compositionally biased region" description="Low complexity" evidence="6">
    <location>
        <begin position="1291"/>
        <end position="1326"/>
    </location>
</feature>
<dbReference type="Pfam" id="PF25024">
    <property type="entry name" value="EGF_TEN"/>
    <property type="match status" value="2"/>
</dbReference>
<feature type="disulfide bond" evidence="5">
    <location>
        <begin position="405"/>
        <end position="414"/>
    </location>
</feature>
<feature type="disulfide bond" evidence="5">
    <location>
        <begin position="688"/>
        <end position="697"/>
    </location>
</feature>
<feature type="compositionally biased region" description="Low complexity" evidence="6">
    <location>
        <begin position="318"/>
        <end position="338"/>
    </location>
</feature>
<feature type="compositionally biased region" description="Basic and acidic residues" evidence="6">
    <location>
        <begin position="81"/>
        <end position="95"/>
    </location>
</feature>
<feature type="compositionally biased region" description="Acidic residues" evidence="6">
    <location>
        <begin position="1125"/>
        <end position="1135"/>
    </location>
</feature>
<dbReference type="InterPro" id="IPR051216">
    <property type="entry name" value="Teneurin"/>
</dbReference>
<gene>
    <name evidence="8" type="ORF">Cvel_24778</name>
</gene>